<evidence type="ECO:0000256" key="2">
    <source>
        <dbReference type="ARBA" id="ARBA00022448"/>
    </source>
</evidence>
<comment type="similarity">
    <text evidence="7">Belongs to the binding-protein-dependent transport system permease family.</text>
</comment>
<evidence type="ECO:0000256" key="6">
    <source>
        <dbReference type="ARBA" id="ARBA00023136"/>
    </source>
</evidence>
<keyword evidence="6 7" id="KW-0472">Membrane</keyword>
<dbReference type="InterPro" id="IPR000515">
    <property type="entry name" value="MetI-like"/>
</dbReference>
<keyword evidence="5 7" id="KW-1133">Transmembrane helix</keyword>
<feature type="transmembrane region" description="Helical" evidence="7">
    <location>
        <begin position="160"/>
        <end position="178"/>
    </location>
</feature>
<evidence type="ECO:0000259" key="8">
    <source>
        <dbReference type="PROSITE" id="PS50928"/>
    </source>
</evidence>
<dbReference type="SUPFAM" id="SSF161098">
    <property type="entry name" value="MetI-like"/>
    <property type="match status" value="1"/>
</dbReference>
<keyword evidence="3" id="KW-1003">Cell membrane</keyword>
<comment type="caution">
    <text evidence="9">The sequence shown here is derived from an EMBL/GenBank/DDBJ whole genome shotgun (WGS) entry which is preliminary data.</text>
</comment>
<feature type="transmembrane region" description="Helical" evidence="7">
    <location>
        <begin position="102"/>
        <end position="123"/>
    </location>
</feature>
<dbReference type="PANTHER" id="PTHR30151:SF40">
    <property type="entry name" value="TRANSPORT SYSTEM INTEGRAL MEMBRANE PROTEIN"/>
    <property type="match status" value="1"/>
</dbReference>
<keyword evidence="4 7" id="KW-0812">Transmembrane</keyword>
<dbReference type="Proteomes" id="UP000321118">
    <property type="component" value="Unassembled WGS sequence"/>
</dbReference>
<dbReference type="OrthoDB" id="9796361at2"/>
<organism evidence="9 10">
    <name type="scientific">Cellulomonas xylanilytica</name>
    <dbReference type="NCBI Taxonomy" id="233583"/>
    <lineage>
        <taxon>Bacteria</taxon>
        <taxon>Bacillati</taxon>
        <taxon>Actinomycetota</taxon>
        <taxon>Actinomycetes</taxon>
        <taxon>Micrococcales</taxon>
        <taxon>Cellulomonadaceae</taxon>
        <taxon>Cellulomonas</taxon>
    </lineage>
</organism>
<reference evidence="9 10" key="1">
    <citation type="submission" date="2019-07" db="EMBL/GenBank/DDBJ databases">
        <title>Whole genome shotgun sequence of Cellulomonas xylanilytica NBRC 101102.</title>
        <authorList>
            <person name="Hosoyama A."/>
            <person name="Uohara A."/>
            <person name="Ohji S."/>
            <person name="Ichikawa N."/>
        </authorList>
    </citation>
    <scope>NUCLEOTIDE SEQUENCE [LARGE SCALE GENOMIC DNA]</scope>
    <source>
        <strain evidence="9 10">NBRC 101102</strain>
    </source>
</reference>
<comment type="subcellular location">
    <subcellularLocation>
        <location evidence="1 7">Cell membrane</location>
        <topology evidence="1 7">Multi-pass membrane protein</topology>
    </subcellularLocation>
</comment>
<feature type="transmembrane region" description="Helical" evidence="7">
    <location>
        <begin position="260"/>
        <end position="282"/>
    </location>
</feature>
<evidence type="ECO:0000256" key="5">
    <source>
        <dbReference type="ARBA" id="ARBA00022989"/>
    </source>
</evidence>
<protein>
    <submittedName>
        <fullName evidence="9">Sulfate ABC transporter permease</fullName>
    </submittedName>
</protein>
<dbReference type="CDD" id="cd06261">
    <property type="entry name" value="TM_PBP2"/>
    <property type="match status" value="1"/>
</dbReference>
<dbReference type="RefSeq" id="WP_146926920.1">
    <property type="nucleotide sequence ID" value="NZ_BJUB01000004.1"/>
</dbReference>
<dbReference type="GO" id="GO:0055085">
    <property type="term" value="P:transmembrane transport"/>
    <property type="evidence" value="ECO:0007669"/>
    <property type="project" value="InterPro"/>
</dbReference>
<feature type="domain" description="ABC transmembrane type-1" evidence="8">
    <location>
        <begin position="95"/>
        <end position="278"/>
    </location>
</feature>
<evidence type="ECO:0000313" key="9">
    <source>
        <dbReference type="EMBL" id="GEK21114.1"/>
    </source>
</evidence>
<dbReference type="PROSITE" id="PS50928">
    <property type="entry name" value="ABC_TM1"/>
    <property type="match status" value="1"/>
</dbReference>
<evidence type="ECO:0000313" key="10">
    <source>
        <dbReference type="Proteomes" id="UP000321118"/>
    </source>
</evidence>
<dbReference type="EMBL" id="BJUB01000004">
    <property type="protein sequence ID" value="GEK21114.1"/>
    <property type="molecule type" value="Genomic_DNA"/>
</dbReference>
<evidence type="ECO:0000256" key="3">
    <source>
        <dbReference type="ARBA" id="ARBA00022475"/>
    </source>
</evidence>
<dbReference type="GO" id="GO:0005886">
    <property type="term" value="C:plasma membrane"/>
    <property type="evidence" value="ECO:0007669"/>
    <property type="project" value="UniProtKB-SubCell"/>
</dbReference>
<evidence type="ECO:0000256" key="1">
    <source>
        <dbReference type="ARBA" id="ARBA00004651"/>
    </source>
</evidence>
<feature type="transmembrane region" description="Helical" evidence="7">
    <location>
        <begin position="198"/>
        <end position="218"/>
    </location>
</feature>
<evidence type="ECO:0000256" key="7">
    <source>
        <dbReference type="RuleBase" id="RU363032"/>
    </source>
</evidence>
<name>A0A510V2L0_9CELL</name>
<proteinExistence type="inferred from homology"/>
<keyword evidence="2 7" id="KW-0813">Transport</keyword>
<dbReference type="InterPro" id="IPR035906">
    <property type="entry name" value="MetI-like_sf"/>
</dbReference>
<dbReference type="Gene3D" id="1.10.3720.10">
    <property type="entry name" value="MetI-like"/>
    <property type="match status" value="1"/>
</dbReference>
<feature type="transmembrane region" description="Helical" evidence="7">
    <location>
        <begin position="43"/>
        <end position="64"/>
    </location>
</feature>
<sequence length="299" mass="31445">MATDTTVPPARRTSDDDLAAGLDALETPVAAPRSPAWRAAWRAVWPVLAALGAVLVVWQVAYVLELKPPYALPSPADTWQTLLGTIQDGSAWRAVTLSVQRAAVGFAMSVVVGVAIGVALAASPLLRRAFGPIITGLQSLPSVAWVPAAIIWFQLTDATMYAVILLGAVPSIVNGLLAGTDQVPPLYLRVGQVLGATGWTRIRFVLLPAALPGFLGGLKQGWAFAWRSLMAAELIVQTGLGTGLGQILDLGRVTSDMSLVIASIGLIFLVGIVIELVVFAPLERHVLHSRGLTGQVSSR</sequence>
<gene>
    <name evidence="9" type="primary">ssuC</name>
    <name evidence="9" type="ORF">CXY01_16340</name>
</gene>
<dbReference type="Pfam" id="PF00528">
    <property type="entry name" value="BPD_transp_1"/>
    <property type="match status" value="1"/>
</dbReference>
<dbReference type="PANTHER" id="PTHR30151">
    <property type="entry name" value="ALKANE SULFONATE ABC TRANSPORTER-RELATED, MEMBRANE SUBUNIT"/>
    <property type="match status" value="1"/>
</dbReference>
<evidence type="ECO:0000256" key="4">
    <source>
        <dbReference type="ARBA" id="ARBA00022692"/>
    </source>
</evidence>
<accession>A0A510V2L0</accession>
<keyword evidence="10" id="KW-1185">Reference proteome</keyword>
<dbReference type="AlphaFoldDB" id="A0A510V2L0"/>
<feature type="transmembrane region" description="Helical" evidence="7">
    <location>
        <begin position="129"/>
        <end position="153"/>
    </location>
</feature>